<keyword evidence="3" id="KW-1185">Reference proteome</keyword>
<feature type="compositionally biased region" description="Basic and acidic residues" evidence="1">
    <location>
        <begin position="95"/>
        <end position="107"/>
    </location>
</feature>
<feature type="compositionally biased region" description="Basic and acidic residues" evidence="1">
    <location>
        <begin position="46"/>
        <end position="84"/>
    </location>
</feature>
<evidence type="ECO:0000313" key="3">
    <source>
        <dbReference type="Proteomes" id="UP001529510"/>
    </source>
</evidence>
<accession>A0ABD0P0S6</accession>
<comment type="caution">
    <text evidence="2">The sequence shown here is derived from an EMBL/GenBank/DDBJ whole genome shotgun (WGS) entry which is preliminary data.</text>
</comment>
<feature type="compositionally biased region" description="Basic residues" evidence="1">
    <location>
        <begin position="85"/>
        <end position="94"/>
    </location>
</feature>
<evidence type="ECO:0000313" key="2">
    <source>
        <dbReference type="EMBL" id="KAL0167140.1"/>
    </source>
</evidence>
<gene>
    <name evidence="2" type="ORF">M9458_038984</name>
</gene>
<feature type="non-terminal residue" evidence="2">
    <location>
        <position position="126"/>
    </location>
</feature>
<organism evidence="2 3">
    <name type="scientific">Cirrhinus mrigala</name>
    <name type="common">Mrigala</name>
    <dbReference type="NCBI Taxonomy" id="683832"/>
    <lineage>
        <taxon>Eukaryota</taxon>
        <taxon>Metazoa</taxon>
        <taxon>Chordata</taxon>
        <taxon>Craniata</taxon>
        <taxon>Vertebrata</taxon>
        <taxon>Euteleostomi</taxon>
        <taxon>Actinopterygii</taxon>
        <taxon>Neopterygii</taxon>
        <taxon>Teleostei</taxon>
        <taxon>Ostariophysi</taxon>
        <taxon>Cypriniformes</taxon>
        <taxon>Cyprinidae</taxon>
        <taxon>Labeoninae</taxon>
        <taxon>Labeonini</taxon>
        <taxon>Cirrhinus</taxon>
    </lineage>
</organism>
<dbReference type="AlphaFoldDB" id="A0ABD0P0S6"/>
<feature type="non-terminal residue" evidence="2">
    <location>
        <position position="1"/>
    </location>
</feature>
<name>A0ABD0P0S6_CIRMR</name>
<dbReference type="Proteomes" id="UP001529510">
    <property type="component" value="Unassembled WGS sequence"/>
</dbReference>
<dbReference type="EMBL" id="JAMKFB020000019">
    <property type="protein sequence ID" value="KAL0167140.1"/>
    <property type="molecule type" value="Genomic_DNA"/>
</dbReference>
<reference evidence="2 3" key="1">
    <citation type="submission" date="2024-05" db="EMBL/GenBank/DDBJ databases">
        <title>Genome sequencing and assembly of Indian major carp, Cirrhinus mrigala (Hamilton, 1822).</title>
        <authorList>
            <person name="Mohindra V."/>
            <person name="Chowdhury L.M."/>
            <person name="Lal K."/>
            <person name="Jena J.K."/>
        </authorList>
    </citation>
    <scope>NUCLEOTIDE SEQUENCE [LARGE SCALE GENOMIC DNA]</scope>
    <source>
        <strain evidence="2">CM1030</strain>
        <tissue evidence="2">Blood</tissue>
    </source>
</reference>
<proteinExistence type="predicted"/>
<feature type="region of interest" description="Disordered" evidence="1">
    <location>
        <begin position="1"/>
        <end position="126"/>
    </location>
</feature>
<sequence>SPGLHTDPAQPDVTTGAAEPPAAGLPKSHAGSDPDAHAHPVGTDQLADRPGAECRHAPAADARTRGVERERGDVHADRPADARRVTHHAQRRPAAHWDRGADSEHRRFGGGWSAGAGRPAHHHRRA</sequence>
<protein>
    <submittedName>
        <fullName evidence="2">Uncharacterized protein</fullName>
    </submittedName>
</protein>
<evidence type="ECO:0000256" key="1">
    <source>
        <dbReference type="SAM" id="MobiDB-lite"/>
    </source>
</evidence>